<evidence type="ECO:0000256" key="3">
    <source>
        <dbReference type="ARBA" id="ARBA00022618"/>
    </source>
</evidence>
<evidence type="ECO:0000256" key="2">
    <source>
        <dbReference type="ARBA" id="ARBA00011177"/>
    </source>
</evidence>
<dbReference type="InParanoid" id="A0A7N2MXD8"/>
<organism evidence="11 12">
    <name type="scientific">Quercus lobata</name>
    <name type="common">Valley oak</name>
    <dbReference type="NCBI Taxonomy" id="97700"/>
    <lineage>
        <taxon>Eukaryota</taxon>
        <taxon>Viridiplantae</taxon>
        <taxon>Streptophyta</taxon>
        <taxon>Embryophyta</taxon>
        <taxon>Tracheophyta</taxon>
        <taxon>Spermatophyta</taxon>
        <taxon>Magnoliopsida</taxon>
        <taxon>eudicotyledons</taxon>
        <taxon>Gunneridae</taxon>
        <taxon>Pentapetalae</taxon>
        <taxon>rosids</taxon>
        <taxon>fabids</taxon>
        <taxon>Fagales</taxon>
        <taxon>Fagaceae</taxon>
        <taxon>Quercus</taxon>
    </lineage>
</organism>
<feature type="domain" description="Cyclin C-terminal" evidence="10">
    <location>
        <begin position="221"/>
        <end position="350"/>
    </location>
</feature>
<evidence type="ECO:0000256" key="7">
    <source>
        <dbReference type="RuleBase" id="RU000383"/>
    </source>
</evidence>
<keyword evidence="12" id="KW-1185">Reference proteome</keyword>
<feature type="compositionally biased region" description="Polar residues" evidence="8">
    <location>
        <begin position="30"/>
        <end position="42"/>
    </location>
</feature>
<dbReference type="InterPro" id="IPR013763">
    <property type="entry name" value="Cyclin-like_dom"/>
</dbReference>
<dbReference type="Gramene" id="QL11p032646:mrna">
    <property type="protein sequence ID" value="QL11p032646:mrna"/>
    <property type="gene ID" value="QL11p032646"/>
</dbReference>
<keyword evidence="4 7" id="KW-0195">Cyclin</keyword>
<protein>
    <recommendedName>
        <fullName evidence="6">B-like cyclin</fullName>
    </recommendedName>
</protein>
<keyword evidence="5" id="KW-0131">Cell cycle</keyword>
<dbReference type="InterPro" id="IPR006671">
    <property type="entry name" value="Cyclin_N"/>
</dbReference>
<feature type="domain" description="Cyclin-like" evidence="9">
    <location>
        <begin position="128"/>
        <end position="212"/>
    </location>
</feature>
<dbReference type="Pfam" id="PF02984">
    <property type="entry name" value="Cyclin_C"/>
    <property type="match status" value="1"/>
</dbReference>
<feature type="region of interest" description="Disordered" evidence="8">
    <location>
        <begin position="1"/>
        <end position="53"/>
    </location>
</feature>
<evidence type="ECO:0000259" key="9">
    <source>
        <dbReference type="SMART" id="SM00385"/>
    </source>
</evidence>
<dbReference type="EMBL" id="LRBV02000011">
    <property type="status" value="NOT_ANNOTATED_CDS"/>
    <property type="molecule type" value="Genomic_DNA"/>
</dbReference>
<dbReference type="InterPro" id="IPR039361">
    <property type="entry name" value="Cyclin"/>
</dbReference>
<dbReference type="InterPro" id="IPR004367">
    <property type="entry name" value="Cyclin_C-dom"/>
</dbReference>
<accession>A0A7N2MXD8</accession>
<dbReference type="EnsemblPlants" id="QL11p032646:mrna">
    <property type="protein sequence ID" value="QL11p032646:mrna"/>
    <property type="gene ID" value="QL11p032646"/>
</dbReference>
<dbReference type="Pfam" id="PF00134">
    <property type="entry name" value="Cyclin_N"/>
    <property type="match status" value="1"/>
</dbReference>
<sequence length="363" mass="41637">MRSTKKRASSATSSLQLQFPTPKKRVVLSDLTNSPDNVGSTRNSEDFAPNKPKCENNGAYRNCELDEPTKSETVISSTCMDHFNCTYSNSIHSHLRAQEMEVHRRPFPDYMETVQNEVSTFMREILVNWLVEVAEEYKLVSDTIYLTISYIDRFLSSNVVSKSKIQLLGVSCMLNASQYEEISPPNVEDFCYITDNSYTKEEVMDMEREVQKFLNFEMGVPTIKNFLRQECCKIIYTRAAQENCNSSNLQFELLGCYLAELSLLDYTCVRFLPSVIAASAIFLTRFTIQPEMHPWSLALQCYSGYRPFDLMECVLTLHDSQINRKGSSLQAVREKYMQHKYKCVASLTSPSEIPVCYFEVING</sequence>
<dbReference type="OMA" id="ICVRAIH"/>
<evidence type="ECO:0000256" key="6">
    <source>
        <dbReference type="ARBA" id="ARBA00032263"/>
    </source>
</evidence>
<evidence type="ECO:0000256" key="8">
    <source>
        <dbReference type="SAM" id="MobiDB-lite"/>
    </source>
</evidence>
<dbReference type="PROSITE" id="PS00292">
    <property type="entry name" value="CYCLINS"/>
    <property type="match status" value="1"/>
</dbReference>
<proteinExistence type="inferred from homology"/>
<evidence type="ECO:0000313" key="12">
    <source>
        <dbReference type="Proteomes" id="UP000594261"/>
    </source>
</evidence>
<reference evidence="11" key="2">
    <citation type="submission" date="2021-01" db="UniProtKB">
        <authorList>
            <consortium name="EnsemblPlants"/>
        </authorList>
    </citation>
    <scope>IDENTIFICATION</scope>
</reference>
<reference evidence="11 12" key="1">
    <citation type="journal article" date="2016" name="G3 (Bethesda)">
        <title>First Draft Assembly and Annotation of the Genome of a California Endemic Oak Quercus lobata Nee (Fagaceae).</title>
        <authorList>
            <person name="Sork V.L."/>
            <person name="Fitz-Gibbon S.T."/>
            <person name="Puiu D."/>
            <person name="Crepeau M."/>
            <person name="Gugger P.F."/>
            <person name="Sherman R."/>
            <person name="Stevens K."/>
            <person name="Langley C.H."/>
            <person name="Pellegrini M."/>
            <person name="Salzberg S.L."/>
        </authorList>
    </citation>
    <scope>NUCLEOTIDE SEQUENCE [LARGE SCALE GENOMIC DNA]</scope>
    <source>
        <strain evidence="11 12">cv. SW786</strain>
    </source>
</reference>
<evidence type="ECO:0000256" key="4">
    <source>
        <dbReference type="ARBA" id="ARBA00023127"/>
    </source>
</evidence>
<evidence type="ECO:0000256" key="5">
    <source>
        <dbReference type="ARBA" id="ARBA00023306"/>
    </source>
</evidence>
<comment type="similarity">
    <text evidence="1">Belongs to the cyclin family. Cyclin AB subfamily.</text>
</comment>
<comment type="subunit">
    <text evidence="2">Interacts with the CDC2 protein kinase to form a serine/threonine kinase holoenzyme complex also known as maturation promoting factor (MPF). The cyclin subunit imparts substrate specificity to the complex.</text>
</comment>
<feature type="domain" description="Cyclin-like" evidence="9">
    <location>
        <begin position="225"/>
        <end position="319"/>
    </location>
</feature>
<dbReference type="InterPro" id="IPR036915">
    <property type="entry name" value="Cyclin-like_sf"/>
</dbReference>
<evidence type="ECO:0000313" key="11">
    <source>
        <dbReference type="EnsemblPlants" id="QL11p032646:mrna"/>
    </source>
</evidence>
<dbReference type="Proteomes" id="UP000594261">
    <property type="component" value="Chromosome 11"/>
</dbReference>
<evidence type="ECO:0000259" key="10">
    <source>
        <dbReference type="SMART" id="SM01332"/>
    </source>
</evidence>
<dbReference type="SUPFAM" id="SSF47954">
    <property type="entry name" value="Cyclin-like"/>
    <property type="match status" value="2"/>
</dbReference>
<dbReference type="PANTHER" id="PTHR10177">
    <property type="entry name" value="CYCLINS"/>
    <property type="match status" value="1"/>
</dbReference>
<dbReference type="AlphaFoldDB" id="A0A7N2MXD8"/>
<dbReference type="SMART" id="SM00385">
    <property type="entry name" value="CYCLIN"/>
    <property type="match status" value="2"/>
</dbReference>
<dbReference type="Gene3D" id="1.10.472.10">
    <property type="entry name" value="Cyclin-like"/>
    <property type="match status" value="2"/>
</dbReference>
<keyword evidence="3" id="KW-0132">Cell division</keyword>
<dbReference type="CDD" id="cd20506">
    <property type="entry name" value="CYCLIN_AtCycA-like_rpt2"/>
    <property type="match status" value="1"/>
</dbReference>
<name>A0A7N2MXD8_QUELO</name>
<evidence type="ECO:0000256" key="1">
    <source>
        <dbReference type="ARBA" id="ARBA00006955"/>
    </source>
</evidence>
<dbReference type="GO" id="GO:0051301">
    <property type="term" value="P:cell division"/>
    <property type="evidence" value="ECO:0007669"/>
    <property type="project" value="UniProtKB-KW"/>
</dbReference>
<dbReference type="FunFam" id="1.10.472.10:FF:000013">
    <property type="entry name" value="Cyclin A1"/>
    <property type="match status" value="1"/>
</dbReference>
<dbReference type="InterPro" id="IPR048258">
    <property type="entry name" value="Cyclins_cyclin-box"/>
</dbReference>
<dbReference type="SMART" id="SM01332">
    <property type="entry name" value="Cyclin_C"/>
    <property type="match status" value="1"/>
</dbReference>